<comment type="caution">
    <text evidence="1">The sequence shown here is derived from an EMBL/GenBank/DDBJ whole genome shotgun (WGS) entry which is preliminary data.</text>
</comment>
<name>A0ABR0IM14_9PEZI</name>
<dbReference type="GeneID" id="87960261"/>
<sequence length="100" mass="11521">MEHIVALCSLETYVLFAFGTITNIDPFGNDIMFRYRMAGFVLVLFSYIPRDFQPILHYPWTPEKSFAELPLIQWAAARQAESERAQVPRTLGWAIPSDLL</sequence>
<reference evidence="1 2" key="1">
    <citation type="journal article" date="2023" name="bioRxiv">
        <title>High-quality genome assemblies of four members of thePodospora anserinaspecies complex.</title>
        <authorList>
            <person name="Ament-Velasquez S.L."/>
            <person name="Vogan A.A."/>
            <person name="Wallerman O."/>
            <person name="Hartmann F."/>
            <person name="Gautier V."/>
            <person name="Silar P."/>
            <person name="Giraud T."/>
            <person name="Johannesson H."/>
        </authorList>
    </citation>
    <scope>NUCLEOTIDE SEQUENCE [LARGE SCALE GENOMIC DNA]</scope>
    <source>
        <strain evidence="1 2">CBS 124.78</strain>
    </source>
</reference>
<keyword evidence="2" id="KW-1185">Reference proteome</keyword>
<proteinExistence type="predicted"/>
<dbReference type="RefSeq" id="XP_062804706.1">
    <property type="nucleotide sequence ID" value="XM_062939805.1"/>
</dbReference>
<protein>
    <submittedName>
        <fullName evidence="1">Uncharacterized protein</fullName>
    </submittedName>
</protein>
<dbReference type="EMBL" id="JAFFHC010000001">
    <property type="protein sequence ID" value="KAK4681236.1"/>
    <property type="molecule type" value="Genomic_DNA"/>
</dbReference>
<evidence type="ECO:0000313" key="2">
    <source>
        <dbReference type="Proteomes" id="UP001323617"/>
    </source>
</evidence>
<organism evidence="1 2">
    <name type="scientific">Podospora pseudoanserina</name>
    <dbReference type="NCBI Taxonomy" id="2609844"/>
    <lineage>
        <taxon>Eukaryota</taxon>
        <taxon>Fungi</taxon>
        <taxon>Dikarya</taxon>
        <taxon>Ascomycota</taxon>
        <taxon>Pezizomycotina</taxon>
        <taxon>Sordariomycetes</taxon>
        <taxon>Sordariomycetidae</taxon>
        <taxon>Sordariales</taxon>
        <taxon>Podosporaceae</taxon>
        <taxon>Podospora</taxon>
    </lineage>
</organism>
<evidence type="ECO:0000313" key="1">
    <source>
        <dbReference type="EMBL" id="KAK4681236.1"/>
    </source>
</evidence>
<gene>
    <name evidence="1" type="ORF">QC764_0006920</name>
</gene>
<accession>A0ABR0IM14</accession>
<dbReference type="Proteomes" id="UP001323617">
    <property type="component" value="Unassembled WGS sequence"/>
</dbReference>